<protein>
    <submittedName>
        <fullName evidence="1">Uncharacterized protein</fullName>
    </submittedName>
</protein>
<evidence type="ECO:0000313" key="1">
    <source>
        <dbReference type="EMBL" id="SHE86275.1"/>
    </source>
</evidence>
<dbReference type="EMBL" id="FQUY01000007">
    <property type="protein sequence ID" value="SHE86275.1"/>
    <property type="molecule type" value="Genomic_DNA"/>
</dbReference>
<proteinExistence type="predicted"/>
<evidence type="ECO:0000313" key="2">
    <source>
        <dbReference type="Proteomes" id="UP000184148"/>
    </source>
</evidence>
<dbReference type="AlphaFoldDB" id="A0A1M4WYK1"/>
<dbReference type="STRING" id="1121429.SAMN02745133_01301"/>
<gene>
    <name evidence="1" type="ORF">SAMN02745133_01301</name>
</gene>
<accession>A0A1M4WYK1</accession>
<keyword evidence="2" id="KW-1185">Reference proteome</keyword>
<reference evidence="2" key="1">
    <citation type="submission" date="2016-11" db="EMBL/GenBank/DDBJ databases">
        <authorList>
            <person name="Varghese N."/>
            <person name="Submissions S."/>
        </authorList>
    </citation>
    <scope>NUCLEOTIDE SEQUENCE [LARGE SCALE GENOMIC DNA]</scope>
    <source>
        <strain evidence="2">DSM 12395</strain>
    </source>
</reference>
<name>A0A1M4WYK1_9FIRM</name>
<dbReference type="Proteomes" id="UP000184148">
    <property type="component" value="Unassembled WGS sequence"/>
</dbReference>
<sequence>MECLNIYLVIRMVTEIMEIRKRNQLKKLNALVKEILEIRQYLKYFEGLDLPDYQAMISQVPPGVESGLLIRLQQRQSREYYGYFELKSKEAALKEAIQKASEDLESLLKLGK</sequence>
<organism evidence="1 2">
    <name type="scientific">Desulforamulus putei DSM 12395</name>
    <dbReference type="NCBI Taxonomy" id="1121429"/>
    <lineage>
        <taxon>Bacteria</taxon>
        <taxon>Bacillati</taxon>
        <taxon>Bacillota</taxon>
        <taxon>Clostridia</taxon>
        <taxon>Eubacteriales</taxon>
        <taxon>Peptococcaceae</taxon>
        <taxon>Desulforamulus</taxon>
    </lineage>
</organism>